<gene>
    <name evidence="1" type="ORF">GEV02_21660</name>
</gene>
<keyword evidence="2" id="KW-1185">Reference proteome</keyword>
<organism evidence="1 2">
    <name type="scientific">Rugamonas aquatica</name>
    <dbReference type="NCBI Taxonomy" id="2743357"/>
    <lineage>
        <taxon>Bacteria</taxon>
        <taxon>Pseudomonadati</taxon>
        <taxon>Pseudomonadota</taxon>
        <taxon>Betaproteobacteria</taxon>
        <taxon>Burkholderiales</taxon>
        <taxon>Oxalobacteraceae</taxon>
        <taxon>Telluria group</taxon>
        <taxon>Rugamonas</taxon>
    </lineage>
</organism>
<reference evidence="1 2" key="1">
    <citation type="submission" date="2019-10" db="EMBL/GenBank/DDBJ databases">
        <title>Two novel species isolated from a subtropical stream in China.</title>
        <authorList>
            <person name="Lu H."/>
        </authorList>
    </citation>
    <scope>NUCLEOTIDE SEQUENCE [LARGE SCALE GENOMIC DNA]</scope>
    <source>
        <strain evidence="1 2">FT29W</strain>
    </source>
</reference>
<dbReference type="AlphaFoldDB" id="A0A6A7N7M9"/>
<dbReference type="RefSeq" id="WP_152840038.1">
    <property type="nucleotide sequence ID" value="NZ_WHUG01000009.1"/>
</dbReference>
<protein>
    <submittedName>
        <fullName evidence="1">Uncharacterized protein</fullName>
    </submittedName>
</protein>
<evidence type="ECO:0000313" key="1">
    <source>
        <dbReference type="EMBL" id="MQA40747.1"/>
    </source>
</evidence>
<dbReference type="EMBL" id="WHUG01000009">
    <property type="protein sequence ID" value="MQA40747.1"/>
    <property type="molecule type" value="Genomic_DNA"/>
</dbReference>
<name>A0A6A7N7M9_9BURK</name>
<accession>A0A6A7N7M9</accession>
<sequence length="284" mass="32660">MFLIRRCFGFREPSVNFSTINSTPDTTASPANRGWLKGRTFQALCCFFRRKPTVDAESVKQRIILAEKNVRAVLAPSNDNAVPNNKLNPSKAVKTLFAELQGCMDKLLILGKRAQTSGEYSEIWELDEKVLKLMRELKEDVVDQSSLPVSKWQDLVAVWQCKFQRMLVRLDERCVYWIELYYKGGNERMRAFNNAVGIAQWIVDHDSGKQAQEMSGFAKGSTFPRLVQLKAKLEEEEERAELGVSAHRLQMKPMSLRPYRLAKDKYTALEDAFKRTYHDNLPSK</sequence>
<dbReference type="Proteomes" id="UP000440498">
    <property type="component" value="Unassembled WGS sequence"/>
</dbReference>
<evidence type="ECO:0000313" key="2">
    <source>
        <dbReference type="Proteomes" id="UP000440498"/>
    </source>
</evidence>
<comment type="caution">
    <text evidence="1">The sequence shown here is derived from an EMBL/GenBank/DDBJ whole genome shotgun (WGS) entry which is preliminary data.</text>
</comment>
<proteinExistence type="predicted"/>